<organism evidence="2 3">
    <name type="scientific">Puniceibacterium sediminis</name>
    <dbReference type="NCBI Taxonomy" id="1608407"/>
    <lineage>
        <taxon>Bacteria</taxon>
        <taxon>Pseudomonadati</taxon>
        <taxon>Pseudomonadota</taxon>
        <taxon>Alphaproteobacteria</taxon>
        <taxon>Rhodobacterales</taxon>
        <taxon>Paracoccaceae</taxon>
        <taxon>Puniceibacterium</taxon>
    </lineage>
</organism>
<evidence type="ECO:0000313" key="3">
    <source>
        <dbReference type="Proteomes" id="UP000198417"/>
    </source>
</evidence>
<dbReference type="Proteomes" id="UP000198417">
    <property type="component" value="Unassembled WGS sequence"/>
</dbReference>
<name>A0A238W7N1_9RHOB</name>
<sequence>MKRFFGACATFALLSACAMPPEGVTPEHLAMFDEAVASIGCDLVSEEDFIPVELQTGMTRAQVQDVAAYKIKTEEGVTLSNGGFRLKTGACADAAA</sequence>
<gene>
    <name evidence="2" type="ORF">SAMN06265370_104238</name>
</gene>
<protein>
    <recommendedName>
        <fullName evidence="4">NADH dehydrogenase subunit E</fullName>
    </recommendedName>
</protein>
<proteinExistence type="predicted"/>
<accession>A0A238W7N1</accession>
<feature type="signal peptide" evidence="1">
    <location>
        <begin position="1"/>
        <end position="18"/>
    </location>
</feature>
<dbReference type="OrthoDB" id="7867343at2"/>
<evidence type="ECO:0000313" key="2">
    <source>
        <dbReference type="EMBL" id="SNR42595.1"/>
    </source>
</evidence>
<reference evidence="2 3" key="1">
    <citation type="submission" date="2017-06" db="EMBL/GenBank/DDBJ databases">
        <authorList>
            <person name="Kim H.J."/>
            <person name="Triplett B.A."/>
        </authorList>
    </citation>
    <scope>NUCLEOTIDE SEQUENCE [LARGE SCALE GENOMIC DNA]</scope>
    <source>
        <strain evidence="2 3">DSM 29052</strain>
    </source>
</reference>
<dbReference type="AlphaFoldDB" id="A0A238W7N1"/>
<evidence type="ECO:0000256" key="1">
    <source>
        <dbReference type="SAM" id="SignalP"/>
    </source>
</evidence>
<keyword evidence="3" id="KW-1185">Reference proteome</keyword>
<keyword evidence="1" id="KW-0732">Signal</keyword>
<dbReference type="EMBL" id="FZNN01000004">
    <property type="protein sequence ID" value="SNR42595.1"/>
    <property type="molecule type" value="Genomic_DNA"/>
</dbReference>
<dbReference type="PROSITE" id="PS51257">
    <property type="entry name" value="PROKAR_LIPOPROTEIN"/>
    <property type="match status" value="1"/>
</dbReference>
<evidence type="ECO:0008006" key="4">
    <source>
        <dbReference type="Google" id="ProtNLM"/>
    </source>
</evidence>
<dbReference type="RefSeq" id="WP_089269788.1">
    <property type="nucleotide sequence ID" value="NZ_FZNN01000004.1"/>
</dbReference>
<feature type="chain" id="PRO_5012850853" description="NADH dehydrogenase subunit E" evidence="1">
    <location>
        <begin position="19"/>
        <end position="96"/>
    </location>
</feature>